<dbReference type="Proteomes" id="UP000076244">
    <property type="component" value="Chromosome"/>
</dbReference>
<keyword evidence="3" id="KW-0255">Endonuclease</keyword>
<evidence type="ECO:0000256" key="2">
    <source>
        <dbReference type="SAM" id="Phobius"/>
    </source>
</evidence>
<reference evidence="3 4" key="1">
    <citation type="journal article" date="2016" name="PLoS ONE">
        <title>The Identification of Novel Diagnostic Marker Genes for the Detection of Beer Spoiling Pediococcus damnosus Strains Using the BlAst Diagnostic Gene findEr.</title>
        <authorList>
            <person name="Behr J."/>
            <person name="Geissler A.J."/>
            <person name="Schmid J."/>
            <person name="Zehe A."/>
            <person name="Vogel R.F."/>
        </authorList>
    </citation>
    <scope>NUCLEOTIDE SEQUENCE [LARGE SCALE GENOMIC DNA]</scope>
    <source>
        <strain evidence="3 4">TMW 2.1535</strain>
    </source>
</reference>
<dbReference type="GO" id="GO:0004530">
    <property type="term" value="F:deoxyribonuclease I activity"/>
    <property type="evidence" value="ECO:0007669"/>
    <property type="project" value="UniProtKB-EC"/>
</dbReference>
<keyword evidence="3" id="KW-0378">Hydrolase</keyword>
<keyword evidence="2" id="KW-0812">Transmembrane</keyword>
<protein>
    <submittedName>
        <fullName evidence="3">Endonuclease I</fullName>
        <ecNumber evidence="3">3.1.21.1</ecNumber>
    </submittedName>
</protein>
<keyword evidence="2" id="KW-0472">Membrane</keyword>
<feature type="region of interest" description="Disordered" evidence="1">
    <location>
        <begin position="115"/>
        <end position="201"/>
    </location>
</feature>
<evidence type="ECO:0000313" key="4">
    <source>
        <dbReference type="Proteomes" id="UP000076244"/>
    </source>
</evidence>
<keyword evidence="2" id="KW-1133">Transmembrane helix</keyword>
<evidence type="ECO:0000313" key="3">
    <source>
        <dbReference type="EMBL" id="AMV66666.1"/>
    </source>
</evidence>
<organism evidence="3 4">
    <name type="scientific">Pediococcus damnosus</name>
    <dbReference type="NCBI Taxonomy" id="51663"/>
    <lineage>
        <taxon>Bacteria</taxon>
        <taxon>Bacillati</taxon>
        <taxon>Bacillota</taxon>
        <taxon>Bacilli</taxon>
        <taxon>Lactobacillales</taxon>
        <taxon>Lactobacillaceae</taxon>
        <taxon>Pediococcus</taxon>
    </lineage>
</organism>
<keyword evidence="3" id="KW-0540">Nuclease</keyword>
<proteinExistence type="predicted"/>
<evidence type="ECO:0000256" key="1">
    <source>
        <dbReference type="SAM" id="MobiDB-lite"/>
    </source>
</evidence>
<dbReference type="EMBL" id="CP012288">
    <property type="protein sequence ID" value="AMV66666.1"/>
    <property type="molecule type" value="Genomic_DNA"/>
</dbReference>
<dbReference type="RefSeq" id="WP_052694489.1">
    <property type="nucleotide sequence ID" value="NZ_BAAAXI010000156.1"/>
</dbReference>
<dbReference type="SUPFAM" id="SSF57884">
    <property type="entry name" value="Ada DNA repair protein, N-terminal domain (N-Ada 10)"/>
    <property type="match status" value="1"/>
</dbReference>
<sequence>MNNIFAGLLAVSFLGMIILEVIFLYNKVTHHLLFNVPNKRIKISILSALLIFCVAIFGFQSTNPSPTTSAPPVKKIYKTKTVGKKDLASARIQAYQLEKSSSKIDQQSTSVEKLADKVSSQKKASSESVSSEKAASSESLASQKATSVSESKQAKKDSEQAQVSDSTKAGHTSAQGDLDTGSKQQIIGNVNSRIYHTPDQAGYHMSSKNAIYFKTESEAQSAGYRKAKR</sequence>
<feature type="transmembrane region" description="Helical" evidence="2">
    <location>
        <begin position="40"/>
        <end position="59"/>
    </location>
</feature>
<gene>
    <name evidence="3" type="ORF">ADU72_0721</name>
</gene>
<dbReference type="EC" id="3.1.21.1" evidence="3"/>
<keyword evidence="4" id="KW-1185">Reference proteome</keyword>
<name>A0ABM6A320_9LACO</name>
<feature type="compositionally biased region" description="Low complexity" evidence="1">
    <location>
        <begin position="117"/>
        <end position="145"/>
    </location>
</feature>
<feature type="compositionally biased region" description="Polar residues" evidence="1">
    <location>
        <begin position="160"/>
        <end position="194"/>
    </location>
</feature>
<feature type="transmembrane region" description="Helical" evidence="2">
    <location>
        <begin position="6"/>
        <end position="28"/>
    </location>
</feature>
<dbReference type="Gene3D" id="3.40.10.10">
    <property type="entry name" value="DNA Methylphosphotriester Repair Domain"/>
    <property type="match status" value="1"/>
</dbReference>
<accession>A0ABM6A320</accession>
<dbReference type="InterPro" id="IPR035451">
    <property type="entry name" value="Ada-like_dom_sf"/>
</dbReference>